<reference evidence="1 2" key="1">
    <citation type="journal article" date="2012" name="J. Bacteriol.">
        <title>Draft Genome Sequence of the Extremely Halophilic Archaeon Halogranum salarium B-1T.</title>
        <authorList>
            <person name="Kim K.K."/>
            <person name="Lee K.C."/>
            <person name="Lee J.S."/>
        </authorList>
    </citation>
    <scope>NUCLEOTIDE SEQUENCE [LARGE SCALE GENOMIC DNA]</scope>
    <source>
        <strain evidence="1 2">B-1</strain>
    </source>
</reference>
<evidence type="ECO:0000313" key="1">
    <source>
        <dbReference type="EMBL" id="EJN59760.1"/>
    </source>
</evidence>
<accession>J2ZGF7</accession>
<name>J2ZGF7_9EURY</name>
<organism evidence="1 2">
    <name type="scientific">Halogranum salarium B-1</name>
    <dbReference type="NCBI Taxonomy" id="1210908"/>
    <lineage>
        <taxon>Archaea</taxon>
        <taxon>Methanobacteriati</taxon>
        <taxon>Methanobacteriota</taxon>
        <taxon>Stenosarchaea group</taxon>
        <taxon>Halobacteria</taxon>
        <taxon>Halobacteriales</taxon>
        <taxon>Haloferacaceae</taxon>
    </lineage>
</organism>
<sequence length="43" mass="5064">MEVRDQYSCFHSGDLLFSDFNVRTLDTSTTATFEWVRRGVFID</sequence>
<evidence type="ECO:0000313" key="2">
    <source>
        <dbReference type="Proteomes" id="UP000007813"/>
    </source>
</evidence>
<dbReference type="AlphaFoldDB" id="J2ZGF7"/>
<dbReference type="EMBL" id="ALJD01000004">
    <property type="protein sequence ID" value="EJN59760.1"/>
    <property type="molecule type" value="Genomic_DNA"/>
</dbReference>
<gene>
    <name evidence="1" type="ORF">HSB1_19180</name>
</gene>
<dbReference type="Proteomes" id="UP000007813">
    <property type="component" value="Unassembled WGS sequence"/>
</dbReference>
<protein>
    <submittedName>
        <fullName evidence="1">Uncharacterized protein</fullName>
    </submittedName>
</protein>
<comment type="caution">
    <text evidence="1">The sequence shown here is derived from an EMBL/GenBank/DDBJ whole genome shotgun (WGS) entry which is preliminary data.</text>
</comment>
<proteinExistence type="predicted"/>